<proteinExistence type="predicted"/>
<gene>
    <name evidence="3" type="ORF">BMYO_0031</name>
</gene>
<comment type="caution">
    <text evidence="3">The sequence shown here is derived from an EMBL/GenBank/DDBJ whole genome shotgun (WGS) entry which is preliminary data.</text>
</comment>
<dbReference type="AlphaFoldDB" id="A0A261FRR8"/>
<sequence length="661" mass="74266">MHTHAYRRLPIPAVAITVLLFVMGIFAPTAQATVYPDIMLAAFWNSDEDLSDTVYMSYNGKDFQKLSTAYQAVGHGDDTVAGVPSYVHALHDPGLFYRNGTFWMLSGFVQKQAGIGWRYTPMFGSSKDLVHWSYPNSGSATNLAPTVMPAGASKLTGGQYDTAGTDGFVDDNGDVYVVTTLGYFGSKHGHPQKDQMSPYIVKVKNLEPGADPAVDPGKQPNLTYGDLEPINLPIKANDWLDPSIYKENGRYYLSIKKEGVTNQIFSIQNLKDVQDPSAWTVVNKDVVTGYEGPYLAKYKGSYYYYVDKLKDWPPHNYDGTAGVFVMQSNRLSANWSTPQRITTVDVNGNIIPNRHGSVFTVTNPNAKNVIWNLREQLGYGQYKPGVKGWVTEDGEKYWYDDGIRAVSKEVYDPTSNAWYWIDANGTMAHDKDVYIATAAKWVRYDSAGHMVKGEDFRYGGWYYFDPATGAMRKGIMTIPSKTPADDPADDGTGNYKPSKPATGKTYTKTVYYDRNTGQMVHGEAFITDPGYYGWHLFDYGTGAMRTGLQYIANADKWVYYDPQNGGAMHYGEQYINDGVHKTGWYLFAMRTGAMFHGDIYLSVGNKWVRYDRKTGVMVKGLQRQDDAWYYFDPQTGAMAHGKTWVPEWKDWHEFDKITGRG</sequence>
<keyword evidence="1" id="KW-0677">Repeat</keyword>
<dbReference type="GO" id="GO:0016740">
    <property type="term" value="F:transferase activity"/>
    <property type="evidence" value="ECO:0007669"/>
    <property type="project" value="UniProtKB-KW"/>
</dbReference>
<dbReference type="Gene3D" id="2.10.270.10">
    <property type="entry name" value="Cholin Binding"/>
    <property type="match status" value="2"/>
</dbReference>
<evidence type="ECO:0000313" key="3">
    <source>
        <dbReference type="EMBL" id="OZG61881.1"/>
    </source>
</evidence>
<dbReference type="InterPro" id="IPR018337">
    <property type="entry name" value="Cell_wall/Cho-bd_repeat"/>
</dbReference>
<dbReference type="Gene3D" id="2.115.10.20">
    <property type="entry name" value="Glycosyl hydrolase domain, family 43"/>
    <property type="match status" value="1"/>
</dbReference>
<keyword evidence="3" id="KW-0808">Transferase</keyword>
<accession>A0A261FRR8</accession>
<evidence type="ECO:0000256" key="1">
    <source>
        <dbReference type="ARBA" id="ARBA00022737"/>
    </source>
</evidence>
<keyword evidence="4" id="KW-1185">Reference proteome</keyword>
<dbReference type="EMBL" id="MWWW01000001">
    <property type="protein sequence ID" value="OZG61881.1"/>
    <property type="molecule type" value="Genomic_DNA"/>
</dbReference>
<dbReference type="RefSeq" id="WP_233427946.1">
    <property type="nucleotide sequence ID" value="NZ_MWWW01000001.1"/>
</dbReference>
<feature type="region of interest" description="Disordered" evidence="2">
    <location>
        <begin position="481"/>
        <end position="500"/>
    </location>
</feature>
<protein>
    <submittedName>
        <fullName evidence="3">Glucosyltransferase-S</fullName>
    </submittedName>
</protein>
<organism evidence="3 4">
    <name type="scientific">Bifidobacterium myosotis</name>
    <dbReference type="NCBI Taxonomy" id="1630166"/>
    <lineage>
        <taxon>Bacteria</taxon>
        <taxon>Bacillati</taxon>
        <taxon>Actinomycetota</taxon>
        <taxon>Actinomycetes</taxon>
        <taxon>Bifidobacteriales</taxon>
        <taxon>Bifidobacteriaceae</taxon>
        <taxon>Bifidobacterium</taxon>
    </lineage>
</organism>
<dbReference type="Proteomes" id="UP000216871">
    <property type="component" value="Unassembled WGS sequence"/>
</dbReference>
<dbReference type="InterPro" id="IPR023296">
    <property type="entry name" value="Glyco_hydro_beta-prop_sf"/>
</dbReference>
<dbReference type="SUPFAM" id="SSF69360">
    <property type="entry name" value="Cell wall binding repeat"/>
    <property type="match status" value="1"/>
</dbReference>
<evidence type="ECO:0000256" key="2">
    <source>
        <dbReference type="SAM" id="MobiDB-lite"/>
    </source>
</evidence>
<dbReference type="Pfam" id="PF19127">
    <property type="entry name" value="Choline_bind_3"/>
    <property type="match status" value="1"/>
</dbReference>
<dbReference type="SUPFAM" id="SSF75005">
    <property type="entry name" value="Arabinanase/levansucrase/invertase"/>
    <property type="match status" value="1"/>
</dbReference>
<name>A0A261FRR8_9BIFI</name>
<evidence type="ECO:0000313" key="4">
    <source>
        <dbReference type="Proteomes" id="UP000216871"/>
    </source>
</evidence>
<reference evidence="3 4" key="1">
    <citation type="journal article" date="2017" name="BMC Genomics">
        <title>Comparative genomic and phylogenomic analyses of the Bifidobacteriaceae family.</title>
        <authorList>
            <person name="Lugli G.A."/>
            <person name="Milani C."/>
            <person name="Turroni F."/>
            <person name="Duranti S."/>
            <person name="Mancabelli L."/>
            <person name="Mangifesta M."/>
            <person name="Ferrario C."/>
            <person name="Modesto M."/>
            <person name="Mattarelli P."/>
            <person name="Jiri K."/>
            <person name="van Sinderen D."/>
            <person name="Ventura M."/>
        </authorList>
    </citation>
    <scope>NUCLEOTIDE SEQUENCE [LARGE SCALE GENOMIC DNA]</scope>
    <source>
        <strain evidence="3 4">DSM 100196</strain>
    </source>
</reference>